<evidence type="ECO:0000313" key="2">
    <source>
        <dbReference type="EMBL" id="SMG20166.1"/>
    </source>
</evidence>
<dbReference type="Pfam" id="PF20335">
    <property type="entry name" value="DUF6630"/>
    <property type="match status" value="1"/>
</dbReference>
<keyword evidence="3" id="KW-1185">Reference proteome</keyword>
<gene>
    <name evidence="2" type="ORF">SAMN05660862_1204</name>
</gene>
<dbReference type="STRING" id="561061.SAMN05660862_1204"/>
<dbReference type="RefSeq" id="WP_085472072.1">
    <property type="nucleotide sequence ID" value="NZ_FXAU01000002.1"/>
</dbReference>
<proteinExistence type="predicted"/>
<evidence type="ECO:0000259" key="1">
    <source>
        <dbReference type="Pfam" id="PF20335"/>
    </source>
</evidence>
<sequence length="344" mass="40317">MISKDEIGRDAIQEFCRLVLNPRYLAWLETTLAGFPPSSKPFDILEELIYRSDDADIPFVAVLDWKADIADLEGSIRYLVKRNFDMEVIIPQSQQFPISYHISYDNVLKKYDEALSTQGFRLGMIRNEIDQCWFFVCKADMYVVCVSHLEKIGDGVEKIVFTQDWEKYEPVVGIDEMEEGVKKLLIDMVWVLSRKEDYTIIESLVERTSYRDLISGIDGLSYELEKREIPFILRLECRTLVDMFRTRMEGYIEKRFNICLTLPNSGLFKNRKFITHEGVLMGFEEAFNQFGLTARLLDFGIDYSLFMILHPEEDITRIIAFLENCTPVKVIPIPKDFRDFNMFR</sequence>
<dbReference type="InterPro" id="IPR046582">
    <property type="entry name" value="DUF6630"/>
</dbReference>
<reference evidence="2 3" key="1">
    <citation type="submission" date="2017-04" db="EMBL/GenBank/DDBJ databases">
        <authorList>
            <person name="Afonso C.L."/>
            <person name="Miller P.J."/>
            <person name="Scott M.A."/>
            <person name="Spackman E."/>
            <person name="Goraichik I."/>
            <person name="Dimitrov K.M."/>
            <person name="Suarez D.L."/>
            <person name="Swayne D.E."/>
        </authorList>
    </citation>
    <scope>NUCLEOTIDE SEQUENCE [LARGE SCALE GENOMIC DNA]</scope>
    <source>
        <strain evidence="2 3">DSM 22418</strain>
    </source>
</reference>
<feature type="domain" description="DUF6630" evidence="1">
    <location>
        <begin position="13"/>
        <end position="140"/>
    </location>
</feature>
<organism evidence="2 3">
    <name type="scientific">Sphingobacterium psychroaquaticum</name>
    <dbReference type="NCBI Taxonomy" id="561061"/>
    <lineage>
        <taxon>Bacteria</taxon>
        <taxon>Pseudomonadati</taxon>
        <taxon>Bacteroidota</taxon>
        <taxon>Sphingobacteriia</taxon>
        <taxon>Sphingobacteriales</taxon>
        <taxon>Sphingobacteriaceae</taxon>
        <taxon>Sphingobacterium</taxon>
    </lineage>
</organism>
<dbReference type="EMBL" id="FXAU01000002">
    <property type="protein sequence ID" value="SMG20166.1"/>
    <property type="molecule type" value="Genomic_DNA"/>
</dbReference>
<dbReference type="OrthoDB" id="654926at2"/>
<name>A0A1X7IY16_9SPHI</name>
<dbReference type="Proteomes" id="UP000192980">
    <property type="component" value="Unassembled WGS sequence"/>
</dbReference>
<protein>
    <recommendedName>
        <fullName evidence="1">DUF6630 domain-containing protein</fullName>
    </recommendedName>
</protein>
<dbReference type="AlphaFoldDB" id="A0A1X7IY16"/>
<accession>A0A1X7IY16</accession>
<evidence type="ECO:0000313" key="3">
    <source>
        <dbReference type="Proteomes" id="UP000192980"/>
    </source>
</evidence>